<dbReference type="GO" id="GO:0016787">
    <property type="term" value="F:hydrolase activity"/>
    <property type="evidence" value="ECO:0007669"/>
    <property type="project" value="UniProtKB-KW"/>
</dbReference>
<sequence length="103" mass="11423">MNVIAKSALVKFWEAQPKGKPQDTAKAAMIEWHTAASDADWNNFAELKATFSSADYVVDGKIVFDVGGNKYRIVGLVGFRAKRIFILFVGTHAEYDKIDVAKL</sequence>
<dbReference type="GO" id="GO:0003723">
    <property type="term" value="F:RNA binding"/>
    <property type="evidence" value="ECO:0007669"/>
    <property type="project" value="InterPro"/>
</dbReference>
<keyword evidence="1" id="KW-0378">Hydrolase</keyword>
<dbReference type="GO" id="GO:0110001">
    <property type="term" value="C:toxin-antitoxin complex"/>
    <property type="evidence" value="ECO:0007669"/>
    <property type="project" value="InterPro"/>
</dbReference>
<comment type="caution">
    <text evidence="1">The sequence shown here is derived from an EMBL/GenBank/DDBJ whole genome shotgun (WGS) entry which is preliminary data.</text>
</comment>
<dbReference type="Proteomes" id="UP000527324">
    <property type="component" value="Unassembled WGS sequence"/>
</dbReference>
<dbReference type="InterPro" id="IPR018669">
    <property type="entry name" value="Toxin_HigB"/>
</dbReference>
<organism evidence="1 2">
    <name type="scientific">Brevundimonas aurantiaca</name>
    <dbReference type="NCBI Taxonomy" id="74316"/>
    <lineage>
        <taxon>Bacteria</taxon>
        <taxon>Pseudomonadati</taxon>
        <taxon>Pseudomonadota</taxon>
        <taxon>Alphaproteobacteria</taxon>
        <taxon>Caulobacterales</taxon>
        <taxon>Caulobacteraceae</taxon>
        <taxon>Brevundimonas</taxon>
    </lineage>
</organism>
<dbReference type="GO" id="GO:0004519">
    <property type="term" value="F:endonuclease activity"/>
    <property type="evidence" value="ECO:0007669"/>
    <property type="project" value="InterPro"/>
</dbReference>
<dbReference type="Pfam" id="PF09907">
    <property type="entry name" value="HigB_toxin"/>
    <property type="match status" value="1"/>
</dbReference>
<keyword evidence="2" id="KW-1185">Reference proteome</keyword>
<accession>A0A7W9C729</accession>
<protein>
    <submittedName>
        <fullName evidence="1">mRNA interferase HigB</fullName>
        <ecNumber evidence="1">3.1.-.-</ecNumber>
    </submittedName>
</protein>
<dbReference type="EC" id="3.1.-.-" evidence="1"/>
<dbReference type="AlphaFoldDB" id="A0A7W9C729"/>
<reference evidence="1 2" key="1">
    <citation type="submission" date="2020-08" db="EMBL/GenBank/DDBJ databases">
        <title>Genomic Encyclopedia of Type Strains, Phase IV (KMG-IV): sequencing the most valuable type-strain genomes for metagenomic binning, comparative biology and taxonomic classification.</title>
        <authorList>
            <person name="Goeker M."/>
        </authorList>
    </citation>
    <scope>NUCLEOTIDE SEQUENCE [LARGE SCALE GENOMIC DNA]</scope>
    <source>
        <strain evidence="1 2">DSM 4731</strain>
    </source>
</reference>
<gene>
    <name evidence="1" type="ORF">GGQ93_002043</name>
</gene>
<proteinExistence type="predicted"/>
<evidence type="ECO:0000313" key="1">
    <source>
        <dbReference type="EMBL" id="MBB5740325.1"/>
    </source>
</evidence>
<dbReference type="RefSeq" id="WP_042823454.1">
    <property type="nucleotide sequence ID" value="NZ_CAJFZS010000002.1"/>
</dbReference>
<evidence type="ECO:0000313" key="2">
    <source>
        <dbReference type="Proteomes" id="UP000527324"/>
    </source>
</evidence>
<name>A0A7W9C729_9CAUL</name>
<dbReference type="EMBL" id="JACHOQ010000004">
    <property type="protein sequence ID" value="MBB5740325.1"/>
    <property type="molecule type" value="Genomic_DNA"/>
</dbReference>